<dbReference type="NCBIfam" id="TIGR00479">
    <property type="entry name" value="rumA"/>
    <property type="match status" value="1"/>
</dbReference>
<dbReference type="Pfam" id="PF05958">
    <property type="entry name" value="tRNA_U5-meth_tr"/>
    <property type="match status" value="1"/>
</dbReference>
<dbReference type="PROSITE" id="PS51687">
    <property type="entry name" value="SAM_MT_RNA_M5U"/>
    <property type="match status" value="1"/>
</dbReference>
<evidence type="ECO:0000259" key="6">
    <source>
        <dbReference type="PROSITE" id="PS50926"/>
    </source>
</evidence>
<keyword evidence="2 4" id="KW-0808">Transferase</keyword>
<dbReference type="PROSITE" id="PS01230">
    <property type="entry name" value="TRMA_1"/>
    <property type="match status" value="1"/>
</dbReference>
<comment type="similarity">
    <text evidence="4">Belongs to the class I-like SAM-binding methyltransferase superfamily. RNA M5U methyltransferase family.</text>
</comment>
<dbReference type="SUPFAM" id="SSF50249">
    <property type="entry name" value="Nucleic acid-binding proteins"/>
    <property type="match status" value="1"/>
</dbReference>
<dbReference type="Proteomes" id="UP000003874">
    <property type="component" value="Unassembled WGS sequence"/>
</dbReference>
<keyword evidence="3 4" id="KW-0949">S-adenosyl-L-methionine</keyword>
<comment type="caution">
    <text evidence="7">The sequence shown here is derived from an EMBL/GenBank/DDBJ whole genome shotgun (WGS) entry which is preliminary data.</text>
</comment>
<feature type="binding site" evidence="4">
    <location>
        <position position="311"/>
    </location>
    <ligand>
        <name>S-adenosyl-L-methionine</name>
        <dbReference type="ChEBI" id="CHEBI:59789"/>
    </ligand>
</feature>
<evidence type="ECO:0000256" key="1">
    <source>
        <dbReference type="ARBA" id="ARBA00022603"/>
    </source>
</evidence>
<dbReference type="PROSITE" id="PS50926">
    <property type="entry name" value="TRAM"/>
    <property type="match status" value="1"/>
</dbReference>
<dbReference type="Gene3D" id="3.40.50.150">
    <property type="entry name" value="Vaccinia Virus protein VP39"/>
    <property type="match status" value="1"/>
</dbReference>
<dbReference type="OrthoDB" id="9804590at2"/>
<evidence type="ECO:0000256" key="4">
    <source>
        <dbReference type="PROSITE-ProRule" id="PRU01024"/>
    </source>
</evidence>
<dbReference type="PANTHER" id="PTHR11061">
    <property type="entry name" value="RNA M5U METHYLTRANSFERASE"/>
    <property type="match status" value="1"/>
</dbReference>
<dbReference type="GO" id="GO:0070041">
    <property type="term" value="F:rRNA (uridine-C5-)-methyltransferase activity"/>
    <property type="evidence" value="ECO:0007669"/>
    <property type="project" value="TreeGrafter"/>
</dbReference>
<dbReference type="InterPro" id="IPR010280">
    <property type="entry name" value="U5_MeTrfase_fam"/>
</dbReference>
<keyword evidence="8" id="KW-1185">Reference proteome</keyword>
<dbReference type="FunFam" id="3.40.50.150:FF:000009">
    <property type="entry name" value="23S rRNA (Uracil(1939)-C(5))-methyltransferase RlmD"/>
    <property type="match status" value="1"/>
</dbReference>
<dbReference type="Gene3D" id="2.40.50.140">
    <property type="entry name" value="Nucleic acid-binding proteins"/>
    <property type="match status" value="1"/>
</dbReference>
<dbReference type="Pfam" id="PF01938">
    <property type="entry name" value="TRAM"/>
    <property type="match status" value="1"/>
</dbReference>
<dbReference type="RefSeq" id="WP_007133632.1">
    <property type="nucleotide sequence ID" value="NZ_GL629647.1"/>
</dbReference>
<accession>E6MLI4</accession>
<evidence type="ECO:0000313" key="8">
    <source>
        <dbReference type="Proteomes" id="UP000003874"/>
    </source>
</evidence>
<dbReference type="InterPro" id="IPR030391">
    <property type="entry name" value="MeTrfase_TrmA_CS"/>
</dbReference>
<organism evidence="7 8">
    <name type="scientific">Segatella salivae DSM 15606</name>
    <dbReference type="NCBI Taxonomy" id="888832"/>
    <lineage>
        <taxon>Bacteria</taxon>
        <taxon>Pseudomonadati</taxon>
        <taxon>Bacteroidota</taxon>
        <taxon>Bacteroidia</taxon>
        <taxon>Bacteroidales</taxon>
        <taxon>Prevotellaceae</taxon>
        <taxon>Segatella</taxon>
    </lineage>
</organism>
<dbReference type="GO" id="GO:0070475">
    <property type="term" value="P:rRNA base methylation"/>
    <property type="evidence" value="ECO:0007669"/>
    <property type="project" value="TreeGrafter"/>
</dbReference>
<evidence type="ECO:0000313" key="7">
    <source>
        <dbReference type="EMBL" id="EFV05497.1"/>
    </source>
</evidence>
<dbReference type="AlphaFoldDB" id="E6MLI4"/>
<feature type="binding site" evidence="4">
    <location>
        <position position="361"/>
    </location>
    <ligand>
        <name>S-adenosyl-L-methionine</name>
        <dbReference type="ChEBI" id="CHEBI:59789"/>
    </ligand>
</feature>
<gene>
    <name evidence="7" type="primary">rumA</name>
    <name evidence="7" type="ORF">HMPREF9420_0351</name>
</gene>
<dbReference type="InterPro" id="IPR030390">
    <property type="entry name" value="MeTrfase_TrmA_AS"/>
</dbReference>
<keyword evidence="1 4" id="KW-0489">Methyltransferase</keyword>
<dbReference type="STRING" id="888832.HMPREF9420_0351"/>
<evidence type="ECO:0000256" key="2">
    <source>
        <dbReference type="ARBA" id="ARBA00022679"/>
    </source>
</evidence>
<dbReference type="eggNOG" id="COG2265">
    <property type="taxonomic scope" value="Bacteria"/>
</dbReference>
<feature type="domain" description="TRAM" evidence="6">
    <location>
        <begin position="1"/>
        <end position="63"/>
    </location>
</feature>
<protein>
    <submittedName>
        <fullName evidence="7">23S rRNA (Uracil-5-)-methyltransferase RumA</fullName>
        <ecNumber evidence="7">2.1.1.-</ecNumber>
    </submittedName>
</protein>
<feature type="active site" description="Nucleophile" evidence="4">
    <location>
        <position position="437"/>
    </location>
</feature>
<reference evidence="7 8" key="1">
    <citation type="submission" date="2010-12" db="EMBL/GenBank/DDBJ databases">
        <authorList>
            <person name="Muzny D."/>
            <person name="Qin X."/>
            <person name="Deng J."/>
            <person name="Jiang H."/>
            <person name="Liu Y."/>
            <person name="Qu J."/>
            <person name="Song X.-Z."/>
            <person name="Zhang L."/>
            <person name="Thornton R."/>
            <person name="Coyle M."/>
            <person name="Francisco L."/>
            <person name="Jackson L."/>
            <person name="Javaid M."/>
            <person name="Korchina V."/>
            <person name="Kovar C."/>
            <person name="Mata R."/>
            <person name="Mathew T."/>
            <person name="Ngo R."/>
            <person name="Nguyen L."/>
            <person name="Nguyen N."/>
            <person name="Okwuonu G."/>
            <person name="Ongeri F."/>
            <person name="Pham C."/>
            <person name="Simmons D."/>
            <person name="Wilczek-Boney K."/>
            <person name="Hale W."/>
            <person name="Jakkamsetti A."/>
            <person name="Pham P."/>
            <person name="Ruth R."/>
            <person name="San Lucas F."/>
            <person name="Warren J."/>
            <person name="Zhang J."/>
            <person name="Zhao Z."/>
            <person name="Zhou C."/>
            <person name="Zhu D."/>
            <person name="Lee S."/>
            <person name="Bess C."/>
            <person name="Blankenburg K."/>
            <person name="Forbes L."/>
            <person name="Fu Q."/>
            <person name="Gubbala S."/>
            <person name="Hirani K."/>
            <person name="Jayaseelan J.C."/>
            <person name="Lara F."/>
            <person name="Munidasa M."/>
            <person name="Palculict T."/>
            <person name="Patil S."/>
            <person name="Pu L.-L."/>
            <person name="Saada N."/>
            <person name="Tang L."/>
            <person name="Weissenberger G."/>
            <person name="Zhu Y."/>
            <person name="Hemphill L."/>
            <person name="Shang Y."/>
            <person name="Youmans B."/>
            <person name="Ayvaz T."/>
            <person name="Ross M."/>
            <person name="Santibanez J."/>
            <person name="Aqrawi P."/>
            <person name="Gross S."/>
            <person name="Joshi V."/>
            <person name="Fowler G."/>
            <person name="Nazareth L."/>
            <person name="Reid J."/>
            <person name="Worley K."/>
            <person name="Petrosino J."/>
            <person name="Highlander S."/>
            <person name="Gibbs R."/>
        </authorList>
    </citation>
    <scope>NUCLEOTIDE SEQUENCE [LARGE SCALE GENOMIC DNA]</scope>
    <source>
        <strain evidence="7 8">DSM 15606</strain>
    </source>
</reference>
<feature type="binding site" evidence="4">
    <location>
        <position position="410"/>
    </location>
    <ligand>
        <name>S-adenosyl-L-methionine</name>
        <dbReference type="ChEBI" id="CHEBI:59789"/>
    </ligand>
</feature>
<evidence type="ECO:0000256" key="5">
    <source>
        <dbReference type="PROSITE-ProRule" id="PRU10015"/>
    </source>
</evidence>
<dbReference type="Gene3D" id="2.40.50.1070">
    <property type="match status" value="1"/>
</dbReference>
<dbReference type="CDD" id="cd02440">
    <property type="entry name" value="AdoMet_MTases"/>
    <property type="match status" value="1"/>
</dbReference>
<dbReference type="HOGENOM" id="CLU_014689_7_2_10"/>
<dbReference type="EMBL" id="AEQO01000033">
    <property type="protein sequence ID" value="EFV05497.1"/>
    <property type="molecule type" value="Genomic_DNA"/>
</dbReference>
<dbReference type="PROSITE" id="PS01231">
    <property type="entry name" value="TRMA_2"/>
    <property type="match status" value="1"/>
</dbReference>
<feature type="active site" evidence="5">
    <location>
        <position position="437"/>
    </location>
</feature>
<dbReference type="EC" id="2.1.1.-" evidence="7"/>
<proteinExistence type="inferred from homology"/>
<dbReference type="PANTHER" id="PTHR11061:SF30">
    <property type="entry name" value="TRNA (URACIL(54)-C(5))-METHYLTRANSFERASE"/>
    <property type="match status" value="1"/>
</dbReference>
<dbReference type="InterPro" id="IPR002792">
    <property type="entry name" value="TRAM_dom"/>
</dbReference>
<dbReference type="InterPro" id="IPR029063">
    <property type="entry name" value="SAM-dependent_MTases_sf"/>
</dbReference>
<feature type="binding site" evidence="4">
    <location>
        <position position="340"/>
    </location>
    <ligand>
        <name>S-adenosyl-L-methionine</name>
        <dbReference type="ChEBI" id="CHEBI:59789"/>
    </ligand>
</feature>
<name>E6MLI4_9BACT</name>
<sequence>MTRKHKPLPLLEHITIESVAAEGKCIFHYDDKVVFVPFCVPGDVVDVQITKKKHSFMEGRVERIISYSKVRETPMCEHFGICGGCKWQNLPYEEQLKAKQQQVFDQLTRIGKVELPPFQPILGSVKTKEYRNKLEFGCANKRWYTKEEIAALPPKEEGQEGNLSESAIGFHITGAFDKIYPIKKCWLMDDLHNEIRNEISRYAKENSISFYDIRAQHGLLRDLMMRNSNTGEFMLLVQFHYDEEGDEQKAMQLLQHIADTFPQITSLIYVDNQKGNDTFGDLELTTFKGTDFIYETMEDLKFKVGPKSFYQTNTDQAYHLYCVARSFAQLTGGELVYDLYTGTGTIANFVAHQAKQVIGIEYVPEAIEDAKENSHVNGINNTLFYAGDMKDILTDDFIQGHGQPDVIITDPPRAGMHADVVKVILNASPKRIVYVSCNPATQARDLQLMDADYKVAAVQPVDMFPHTPHVENVVLLERR</sequence>
<dbReference type="InterPro" id="IPR012340">
    <property type="entry name" value="NA-bd_OB-fold"/>
</dbReference>
<evidence type="ECO:0000256" key="3">
    <source>
        <dbReference type="ARBA" id="ARBA00022691"/>
    </source>
</evidence>
<dbReference type="SUPFAM" id="SSF53335">
    <property type="entry name" value="S-adenosyl-L-methionine-dependent methyltransferases"/>
    <property type="match status" value="1"/>
</dbReference>